<dbReference type="Proteomes" id="UP000652013">
    <property type="component" value="Unassembled WGS sequence"/>
</dbReference>
<dbReference type="InterPro" id="IPR050490">
    <property type="entry name" value="Bact_solute-bd_prot1"/>
</dbReference>
<evidence type="ECO:0000313" key="2">
    <source>
        <dbReference type="EMBL" id="GIJ02934.1"/>
    </source>
</evidence>
<dbReference type="AlphaFoldDB" id="A0A8J3Y7S9"/>
<protein>
    <submittedName>
        <fullName evidence="2">ABC transporter substrate-binding protein</fullName>
    </submittedName>
</protein>
<dbReference type="Pfam" id="PF13416">
    <property type="entry name" value="SBP_bac_8"/>
    <property type="match status" value="1"/>
</dbReference>
<dbReference type="Gene3D" id="3.40.190.10">
    <property type="entry name" value="Periplasmic binding protein-like II"/>
    <property type="match status" value="1"/>
</dbReference>
<dbReference type="EMBL" id="BOOY01000016">
    <property type="protein sequence ID" value="GIJ02934.1"/>
    <property type="molecule type" value="Genomic_DNA"/>
</dbReference>
<dbReference type="RefSeq" id="WP_203938216.1">
    <property type="nucleotide sequence ID" value="NZ_BAAAGJ010000005.1"/>
</dbReference>
<sequence length="440" mass="46225">MRTSSRRGRVLSAAALAAVTALGMAACGGGDDDAGAAAPGGKVKLIVDTFGEFGYEQLAQDYMAANPNITVEIRGKGMTLDKYSPQLTQQLATGKGAGDVVAIEEGIMIEYKANPKNFVDLNQFGAAELKDNFLPWKWEAGLSADKAQVIGLGTDVGGMAMCYRKDLFSKAGLPTARDEVSALWPTWADYISTGQRFAAGNTGAAFVDSGTGIYNTILLQEAGKATGYTYYDTAEKLVVETNPVVKAAFDQTAQVIGAGLSGKYPQWSPEWTTAFKQAKFATIACPAWMTGVIEGNAGPSAKGKWDIARIPGEGGNWGGSHLAVPTQGKHHKEAYALAKFLTSKDGLIAAFKAKGTLPASAQALDDPAVKEYKNAYFSDAPVGAIFGEGAKALKPVYMGPKNQAIRTEVENAITQIDQGKADAAKGWQNAVANAKKAAAK</sequence>
<keyword evidence="1" id="KW-0732">Signal</keyword>
<evidence type="ECO:0000313" key="3">
    <source>
        <dbReference type="Proteomes" id="UP000652013"/>
    </source>
</evidence>
<comment type="caution">
    <text evidence="2">The sequence shown here is derived from an EMBL/GenBank/DDBJ whole genome shotgun (WGS) entry which is preliminary data.</text>
</comment>
<keyword evidence="3" id="KW-1185">Reference proteome</keyword>
<dbReference type="PANTHER" id="PTHR43649">
    <property type="entry name" value="ARABINOSE-BINDING PROTEIN-RELATED"/>
    <property type="match status" value="1"/>
</dbReference>
<dbReference type="PROSITE" id="PS51257">
    <property type="entry name" value="PROKAR_LIPOPROTEIN"/>
    <property type="match status" value="1"/>
</dbReference>
<evidence type="ECO:0000256" key="1">
    <source>
        <dbReference type="SAM" id="SignalP"/>
    </source>
</evidence>
<dbReference type="InterPro" id="IPR006059">
    <property type="entry name" value="SBP"/>
</dbReference>
<reference evidence="2" key="1">
    <citation type="submission" date="2021-01" db="EMBL/GenBank/DDBJ databases">
        <title>Whole genome shotgun sequence of Spirilliplanes yamanashiensis NBRC 15828.</title>
        <authorList>
            <person name="Komaki H."/>
            <person name="Tamura T."/>
        </authorList>
    </citation>
    <scope>NUCLEOTIDE SEQUENCE</scope>
    <source>
        <strain evidence="2">NBRC 15828</strain>
    </source>
</reference>
<name>A0A8J3Y7S9_9ACTN</name>
<dbReference type="SUPFAM" id="SSF53850">
    <property type="entry name" value="Periplasmic binding protein-like II"/>
    <property type="match status" value="1"/>
</dbReference>
<organism evidence="2 3">
    <name type="scientific">Spirilliplanes yamanashiensis</name>
    <dbReference type="NCBI Taxonomy" id="42233"/>
    <lineage>
        <taxon>Bacteria</taxon>
        <taxon>Bacillati</taxon>
        <taxon>Actinomycetota</taxon>
        <taxon>Actinomycetes</taxon>
        <taxon>Micromonosporales</taxon>
        <taxon>Micromonosporaceae</taxon>
        <taxon>Spirilliplanes</taxon>
    </lineage>
</organism>
<dbReference type="PANTHER" id="PTHR43649:SF32">
    <property type="entry name" value="SUGAR BINDING SECRETED PROTEIN"/>
    <property type="match status" value="1"/>
</dbReference>
<feature type="signal peptide" evidence="1">
    <location>
        <begin position="1"/>
        <end position="25"/>
    </location>
</feature>
<accession>A0A8J3Y7S9</accession>
<gene>
    <name evidence="2" type="primary">cebE_2</name>
    <name evidence="2" type="ORF">Sya03_22860</name>
</gene>
<proteinExistence type="predicted"/>
<feature type="chain" id="PRO_5038605948" evidence="1">
    <location>
        <begin position="26"/>
        <end position="440"/>
    </location>
</feature>